<keyword evidence="5" id="KW-1185">Reference proteome</keyword>
<keyword evidence="2" id="KW-0812">Transmembrane</keyword>
<evidence type="ECO:0000313" key="5">
    <source>
        <dbReference type="Proteomes" id="UP001143364"/>
    </source>
</evidence>
<sequence>MAGADARGSKVAVIAIVKNEVKYIVEWVAHYRRLGASEIIIFDNESSDGTLDLLTKLAQKGFIRKGVVRDADCADIAPQVEAYRQGVVLSQSEWMLFCDIDEFLHLEDGISLDEYVSRLEADVGVVVLNWRAFGSGGQMDYIDAPVTERFTKGAVSQSEANKWVKSLARRSMFGRPAIHITYSKGRYVNADGTQFVSALRPDGKEEKSKSARVVHSPAAMAHFGTKSRTEFAEKIARGNAGVKPSSQRRRTPIGDADIKWRTYNINDEEIDYFTRSAKELRKEMALINKAIGAARADEQDEAPGFGRRLKRMFGLG</sequence>
<dbReference type="PANTHER" id="PTHR21461">
    <property type="entry name" value="GLYCOSYLTRANSFERASE FAMILY 92 PROTEIN"/>
    <property type="match status" value="1"/>
</dbReference>
<evidence type="ECO:0000256" key="2">
    <source>
        <dbReference type="ARBA" id="ARBA00022692"/>
    </source>
</evidence>
<comment type="subcellular location">
    <subcellularLocation>
        <location evidence="1">Membrane</location>
        <topology evidence="1">Single-pass membrane protein</topology>
    </subcellularLocation>
</comment>
<dbReference type="GO" id="GO:0005737">
    <property type="term" value="C:cytoplasm"/>
    <property type="evidence" value="ECO:0007669"/>
    <property type="project" value="TreeGrafter"/>
</dbReference>
<reference evidence="4" key="2">
    <citation type="submission" date="2023-01" db="EMBL/GenBank/DDBJ databases">
        <authorList>
            <person name="Sun Q."/>
            <person name="Evtushenko L."/>
        </authorList>
    </citation>
    <scope>NUCLEOTIDE SEQUENCE</scope>
    <source>
        <strain evidence="4">VKM B-2555</strain>
    </source>
</reference>
<gene>
    <name evidence="4" type="ORF">GCM10008171_31190</name>
</gene>
<evidence type="ECO:0000313" key="4">
    <source>
        <dbReference type="EMBL" id="GLK77865.1"/>
    </source>
</evidence>
<evidence type="ECO:0008006" key="6">
    <source>
        <dbReference type="Google" id="ProtNLM"/>
    </source>
</evidence>
<dbReference type="Pfam" id="PF13704">
    <property type="entry name" value="Glyco_tranf_2_4"/>
    <property type="match status" value="1"/>
</dbReference>
<dbReference type="PANTHER" id="PTHR21461:SF69">
    <property type="entry name" value="GLYCOSYLTRANSFERASE FAMILY 92 PROTEIN"/>
    <property type="match status" value="1"/>
</dbReference>
<keyword evidence="3" id="KW-0472">Membrane</keyword>
<dbReference type="GO" id="GO:0016020">
    <property type="term" value="C:membrane"/>
    <property type="evidence" value="ECO:0007669"/>
    <property type="project" value="UniProtKB-SubCell"/>
</dbReference>
<dbReference type="SUPFAM" id="SSF53448">
    <property type="entry name" value="Nucleotide-diphospho-sugar transferases"/>
    <property type="match status" value="1"/>
</dbReference>
<dbReference type="AlphaFoldDB" id="A0A9W6JHS7"/>
<dbReference type="InterPro" id="IPR029044">
    <property type="entry name" value="Nucleotide-diphossugar_trans"/>
</dbReference>
<evidence type="ECO:0000256" key="1">
    <source>
        <dbReference type="ARBA" id="ARBA00004167"/>
    </source>
</evidence>
<dbReference type="Proteomes" id="UP001143364">
    <property type="component" value="Unassembled WGS sequence"/>
</dbReference>
<dbReference type="CDD" id="cd00761">
    <property type="entry name" value="Glyco_tranf_GTA_type"/>
    <property type="match status" value="1"/>
</dbReference>
<reference evidence="4" key="1">
    <citation type="journal article" date="2014" name="Int. J. Syst. Evol. Microbiol.">
        <title>Complete genome sequence of Corynebacterium casei LMG S-19264T (=DSM 44701T), isolated from a smear-ripened cheese.</title>
        <authorList>
            <consortium name="US DOE Joint Genome Institute (JGI-PGF)"/>
            <person name="Walter F."/>
            <person name="Albersmeier A."/>
            <person name="Kalinowski J."/>
            <person name="Ruckert C."/>
        </authorList>
    </citation>
    <scope>NUCLEOTIDE SEQUENCE</scope>
    <source>
        <strain evidence="4">VKM B-2555</strain>
    </source>
</reference>
<organism evidence="4 5">
    <name type="scientific">Methylopila jiangsuensis</name>
    <dbReference type="NCBI Taxonomy" id="586230"/>
    <lineage>
        <taxon>Bacteria</taxon>
        <taxon>Pseudomonadati</taxon>
        <taxon>Pseudomonadota</taxon>
        <taxon>Alphaproteobacteria</taxon>
        <taxon>Hyphomicrobiales</taxon>
        <taxon>Methylopilaceae</taxon>
        <taxon>Methylopila</taxon>
    </lineage>
</organism>
<dbReference type="RefSeq" id="WP_271205697.1">
    <property type="nucleotide sequence ID" value="NZ_BSFK01000016.1"/>
</dbReference>
<accession>A0A9W6JHS7</accession>
<protein>
    <recommendedName>
        <fullName evidence="6">Glycosyl transferase family 2</fullName>
    </recommendedName>
</protein>
<comment type="caution">
    <text evidence="4">The sequence shown here is derived from an EMBL/GenBank/DDBJ whole genome shotgun (WGS) entry which is preliminary data.</text>
</comment>
<dbReference type="EMBL" id="BSFK01000016">
    <property type="protein sequence ID" value="GLK77865.1"/>
    <property type="molecule type" value="Genomic_DNA"/>
</dbReference>
<keyword evidence="3" id="KW-1133">Transmembrane helix</keyword>
<name>A0A9W6JHS7_9HYPH</name>
<proteinExistence type="predicted"/>
<dbReference type="GO" id="GO:0016757">
    <property type="term" value="F:glycosyltransferase activity"/>
    <property type="evidence" value="ECO:0007669"/>
    <property type="project" value="TreeGrafter"/>
</dbReference>
<evidence type="ECO:0000256" key="3">
    <source>
        <dbReference type="ARBA" id="ARBA00022989"/>
    </source>
</evidence>
<dbReference type="Gene3D" id="3.90.550.10">
    <property type="entry name" value="Spore Coat Polysaccharide Biosynthesis Protein SpsA, Chain A"/>
    <property type="match status" value="1"/>
</dbReference>